<protein>
    <submittedName>
        <fullName evidence="1">Uncharacterized protein</fullName>
    </submittedName>
</protein>
<evidence type="ECO:0000313" key="1">
    <source>
        <dbReference type="EMBL" id="GHI82258.1"/>
    </source>
</evidence>
<organism evidence="1 2">
    <name type="scientific">Streptomyces spororaveus</name>
    <dbReference type="NCBI Taxonomy" id="284039"/>
    <lineage>
        <taxon>Bacteria</taxon>
        <taxon>Bacillati</taxon>
        <taxon>Actinomycetota</taxon>
        <taxon>Actinomycetes</taxon>
        <taxon>Kitasatosporales</taxon>
        <taxon>Streptomycetaceae</taxon>
        <taxon>Streptomyces</taxon>
    </lineage>
</organism>
<dbReference type="Proteomes" id="UP000608522">
    <property type="component" value="Unassembled WGS sequence"/>
</dbReference>
<sequence>MADPLFQVPPFAVLLVGPERPYQGPNGPSIQVGDPAVARAAGASRAYGDGEVGPDLHYAGHGADSAHDGVFHCGLRK</sequence>
<keyword evidence="2" id="KW-1185">Reference proteome</keyword>
<evidence type="ECO:0000313" key="2">
    <source>
        <dbReference type="Proteomes" id="UP000608522"/>
    </source>
</evidence>
<comment type="caution">
    <text evidence="1">The sequence shown here is derived from an EMBL/GenBank/DDBJ whole genome shotgun (WGS) entry which is preliminary data.</text>
</comment>
<dbReference type="EMBL" id="BNED01000005">
    <property type="protein sequence ID" value="GHI82258.1"/>
    <property type="molecule type" value="Genomic_DNA"/>
</dbReference>
<reference evidence="2" key="1">
    <citation type="submission" date="2023-07" db="EMBL/GenBank/DDBJ databases">
        <title>Whole genome shotgun sequence of Streptomyces spororaveus NBRC 15456.</title>
        <authorList>
            <person name="Komaki H."/>
            <person name="Tamura T."/>
        </authorList>
    </citation>
    <scope>NUCLEOTIDE SEQUENCE [LARGE SCALE GENOMIC DNA]</scope>
    <source>
        <strain evidence="2">NBRC 15456</strain>
    </source>
</reference>
<name>A0ABQ3TPG0_9ACTN</name>
<accession>A0ABQ3TPG0</accession>
<gene>
    <name evidence="1" type="ORF">Sspor_78190</name>
</gene>
<proteinExistence type="predicted"/>